<feature type="transmembrane region" description="Helical" evidence="5">
    <location>
        <begin position="463"/>
        <end position="481"/>
    </location>
</feature>
<evidence type="ECO:0000256" key="2">
    <source>
        <dbReference type="ARBA" id="ARBA00022692"/>
    </source>
</evidence>
<keyword evidence="4 5" id="KW-0472">Membrane</keyword>
<evidence type="ECO:0000256" key="5">
    <source>
        <dbReference type="SAM" id="Phobius"/>
    </source>
</evidence>
<dbReference type="GO" id="GO:0016020">
    <property type="term" value="C:membrane"/>
    <property type="evidence" value="ECO:0007669"/>
    <property type="project" value="UniProtKB-SubCell"/>
</dbReference>
<gene>
    <name evidence="7" type="ORF">IPU22_11780</name>
</gene>
<dbReference type="InterPro" id="IPR049453">
    <property type="entry name" value="Memb_transporter_dom"/>
</dbReference>
<dbReference type="EMBL" id="CP063367">
    <property type="protein sequence ID" value="QUM69229.1"/>
    <property type="molecule type" value="Genomic_DNA"/>
</dbReference>
<evidence type="ECO:0000259" key="6">
    <source>
        <dbReference type="Pfam" id="PF13515"/>
    </source>
</evidence>
<evidence type="ECO:0000256" key="1">
    <source>
        <dbReference type="ARBA" id="ARBA00004141"/>
    </source>
</evidence>
<feature type="transmembrane region" description="Helical" evidence="5">
    <location>
        <begin position="386"/>
        <end position="402"/>
    </location>
</feature>
<feature type="transmembrane region" description="Helical" evidence="5">
    <location>
        <begin position="21"/>
        <end position="38"/>
    </location>
</feature>
<dbReference type="AlphaFoldDB" id="A0AAQ0IG61"/>
<keyword evidence="2 5" id="KW-0812">Transmembrane</keyword>
<keyword evidence="3 5" id="KW-1133">Transmembrane helix</keyword>
<feature type="transmembrane region" description="Helical" evidence="5">
    <location>
        <begin position="116"/>
        <end position="133"/>
    </location>
</feature>
<evidence type="ECO:0000313" key="7">
    <source>
        <dbReference type="EMBL" id="QUM69229.1"/>
    </source>
</evidence>
<evidence type="ECO:0000313" key="8">
    <source>
        <dbReference type="Proteomes" id="UP000675994"/>
    </source>
</evidence>
<evidence type="ECO:0000256" key="3">
    <source>
        <dbReference type="ARBA" id="ARBA00022989"/>
    </source>
</evidence>
<feature type="transmembrane region" description="Helical" evidence="5">
    <location>
        <begin position="91"/>
        <end position="109"/>
    </location>
</feature>
<name>A0AAQ0IG61_9STAP</name>
<feature type="transmembrane region" description="Helical" evidence="5">
    <location>
        <begin position="69"/>
        <end position="85"/>
    </location>
</feature>
<reference evidence="7" key="1">
    <citation type="journal article" date="2021" name="Front. Microbiol.">
        <title>Presence and Characterization of a Novel cfr-Carrying Tn558 Transposon Derivative in Staphylococcus delphini Isolated From Retail Food.</title>
        <authorList>
            <person name="Zhang F."/>
            <person name="Wu S."/>
            <person name="Huang J."/>
            <person name="Yang R."/>
            <person name="Zhang J."/>
            <person name="Lei T."/>
            <person name="Dai J."/>
            <person name="Ding Y."/>
            <person name="Xue L."/>
            <person name="Wang J."/>
            <person name="Chen M."/>
            <person name="Wu Q."/>
        </authorList>
    </citation>
    <scope>NUCLEOTIDE SEQUENCE</scope>
    <source>
        <strain evidence="7">2794-1</strain>
    </source>
</reference>
<proteinExistence type="predicted"/>
<accession>A0AAQ0IG61</accession>
<organism evidence="7 8">
    <name type="scientific">Staphylococcus delphini</name>
    <dbReference type="NCBI Taxonomy" id="53344"/>
    <lineage>
        <taxon>Bacteria</taxon>
        <taxon>Bacillati</taxon>
        <taxon>Bacillota</taxon>
        <taxon>Bacilli</taxon>
        <taxon>Bacillales</taxon>
        <taxon>Staphylococcaceae</taxon>
        <taxon>Staphylococcus</taxon>
        <taxon>Staphylococcus intermedius group</taxon>
    </lineage>
</organism>
<protein>
    <submittedName>
        <fullName evidence="7">FUSC family protein</fullName>
    </submittedName>
</protein>
<feature type="transmembrane region" description="Helical" evidence="5">
    <location>
        <begin position="331"/>
        <end position="354"/>
    </location>
</feature>
<feature type="transmembrane region" description="Helical" evidence="5">
    <location>
        <begin position="360"/>
        <end position="379"/>
    </location>
</feature>
<dbReference type="Proteomes" id="UP000675994">
    <property type="component" value="Chromosome"/>
</dbReference>
<feature type="domain" description="Integral membrane bound transporter" evidence="6">
    <location>
        <begin position="347"/>
        <end position="471"/>
    </location>
</feature>
<sequence>MFKYFKSLFELDQGKIDLHRGLRQFVLMLIPLLYGLIFNDFANALLATIGTFANIYVFKGTAISRLRSVTFASIALVLTMMFGTLTAGHTLLFGICLLIVAVVPHYIFVTLNIPGPSSTFFIIAFSLSSVMPIDPSAFLHRGLVVAVGGLFAILFVFIDIKVRPLRPEYTAVVQSFKSVQKMVESYNEQAKFSAMVKETVQILMATSEILKTSHSKVIKRSSDAQRLMLLHRIAEGIYSELLELNAKGQRPIPAIIVEMASYVTGRVHDFAAPSEVWKKPVHVAPEFENLVNAMYKVDEVIDMPREQVEKQTIMQSPQYWKRLRYHLTPESMNFISTAKYTLILGVSIFVALIVDFERAYWIPLSAHTVLIGGTTVANIERAGARWIGTTVGVTIAALFLLFDPNIVMVVAVLCLSGAVTEMIIGANYALAMIAISMQVILLGGLAQGNLSAVIAMTRVIDTTIGIVITIAGVMLIGSRLASKRLPEIMAEVMRIEAQLFHCLFSETRYDIQAFKHHDRLRLKINIENMEAMYRFAYGELTSNKKRIQYFYPAMFILEQMNFKLLQAIEDPKRPSIDGTAMAQYLLAFENVAKLFERGQRAKQMIDLPEMARYAQLRRSLMQLQEIALYDYQYVKNPNLLRDND</sequence>
<comment type="subcellular location">
    <subcellularLocation>
        <location evidence="1">Membrane</location>
        <topology evidence="1">Multi-pass membrane protein</topology>
    </subcellularLocation>
</comment>
<feature type="transmembrane region" description="Helical" evidence="5">
    <location>
        <begin position="139"/>
        <end position="158"/>
    </location>
</feature>
<dbReference type="Pfam" id="PF13515">
    <property type="entry name" value="FUSC_2"/>
    <property type="match status" value="1"/>
</dbReference>
<evidence type="ECO:0000256" key="4">
    <source>
        <dbReference type="ARBA" id="ARBA00023136"/>
    </source>
</evidence>